<name>A0A9Q9B1R1_9PEZI</name>
<dbReference type="EMBL" id="CP099425">
    <property type="protein sequence ID" value="USW55978.1"/>
    <property type="molecule type" value="Genomic_DNA"/>
</dbReference>
<protein>
    <submittedName>
        <fullName evidence="1">Uncharacterized protein</fullName>
    </submittedName>
</protein>
<dbReference type="Proteomes" id="UP001056384">
    <property type="component" value="Chromosome 8"/>
</dbReference>
<accession>A0A9Q9B1R1</accession>
<gene>
    <name evidence="1" type="ORF">Slin15195_G092970</name>
</gene>
<reference evidence="1" key="1">
    <citation type="submission" date="2022-06" db="EMBL/GenBank/DDBJ databases">
        <title>Complete genome sequences of two strains of the flax pathogen Septoria linicola.</title>
        <authorList>
            <person name="Lapalu N."/>
            <person name="Simon A."/>
            <person name="Demenou B."/>
            <person name="Paumier D."/>
            <person name="Guillot M.-P."/>
            <person name="Gout L."/>
            <person name="Valade R."/>
        </authorList>
    </citation>
    <scope>NUCLEOTIDE SEQUENCE</scope>
    <source>
        <strain evidence="1">SE15195</strain>
    </source>
</reference>
<proteinExistence type="predicted"/>
<evidence type="ECO:0000313" key="1">
    <source>
        <dbReference type="EMBL" id="USW55978.1"/>
    </source>
</evidence>
<evidence type="ECO:0000313" key="2">
    <source>
        <dbReference type="Proteomes" id="UP001056384"/>
    </source>
</evidence>
<dbReference type="AlphaFoldDB" id="A0A9Q9B1R1"/>
<sequence>MAHDTNSHFIEHDLDRGARQAFDMSPTSTTWASSPRTNALYNAL</sequence>
<organism evidence="1 2">
    <name type="scientific">Septoria linicola</name>
    <dbReference type="NCBI Taxonomy" id="215465"/>
    <lineage>
        <taxon>Eukaryota</taxon>
        <taxon>Fungi</taxon>
        <taxon>Dikarya</taxon>
        <taxon>Ascomycota</taxon>
        <taxon>Pezizomycotina</taxon>
        <taxon>Dothideomycetes</taxon>
        <taxon>Dothideomycetidae</taxon>
        <taxon>Mycosphaerellales</taxon>
        <taxon>Mycosphaerellaceae</taxon>
        <taxon>Septoria</taxon>
    </lineage>
</organism>
<keyword evidence="2" id="KW-1185">Reference proteome</keyword>